<evidence type="ECO:0000313" key="3">
    <source>
        <dbReference type="Proteomes" id="UP000240572"/>
    </source>
</evidence>
<dbReference type="RefSeq" id="WP_106520933.1">
    <property type="nucleotide sequence ID" value="NZ_PYGD01000001.1"/>
</dbReference>
<organism evidence="2 3">
    <name type="scientific">Taibaiella chishuiensis</name>
    <dbReference type="NCBI Taxonomy" id="1434707"/>
    <lineage>
        <taxon>Bacteria</taxon>
        <taxon>Pseudomonadati</taxon>
        <taxon>Bacteroidota</taxon>
        <taxon>Chitinophagia</taxon>
        <taxon>Chitinophagales</taxon>
        <taxon>Chitinophagaceae</taxon>
        <taxon>Taibaiella</taxon>
    </lineage>
</organism>
<feature type="signal peptide" evidence="1">
    <location>
        <begin position="1"/>
        <end position="21"/>
    </location>
</feature>
<proteinExistence type="predicted"/>
<accession>A0A2P8DAG1</accession>
<dbReference type="PROSITE" id="PS51257">
    <property type="entry name" value="PROKAR_LIPOPROTEIN"/>
    <property type="match status" value="1"/>
</dbReference>
<keyword evidence="1" id="KW-0732">Signal</keyword>
<dbReference type="OrthoDB" id="656399at2"/>
<keyword evidence="3" id="KW-1185">Reference proteome</keyword>
<name>A0A2P8DAG1_9BACT</name>
<gene>
    <name evidence="2" type="ORF">B0I18_101365</name>
</gene>
<evidence type="ECO:0000256" key="1">
    <source>
        <dbReference type="SAM" id="SignalP"/>
    </source>
</evidence>
<dbReference type="Pfam" id="PF14060">
    <property type="entry name" value="DUF4252"/>
    <property type="match status" value="1"/>
</dbReference>
<feature type="chain" id="PRO_5015194369" evidence="1">
    <location>
        <begin position="22"/>
        <end position="170"/>
    </location>
</feature>
<sequence length="170" mass="19365">MKKILLLTTLLFLACCNDMQARSGLQRFYANHNGDDNVVSVKLPKLLLRFIPKDDEASSVLRHLKSLKVFQIEALNGRRRAVVSELEDALAQDSYESLLQVKDKGERVNIYINQDGDRIHDLLIMIDSDRELVVVQARTKITFDQLTRMLNDYQSDKKGSGLARVISFKG</sequence>
<protein>
    <submittedName>
        <fullName evidence="2">Uncharacterized protein DUF4252</fullName>
    </submittedName>
</protein>
<reference evidence="2 3" key="1">
    <citation type="submission" date="2018-03" db="EMBL/GenBank/DDBJ databases">
        <title>Genomic Encyclopedia of Type Strains, Phase III (KMG-III): the genomes of soil and plant-associated and newly described type strains.</title>
        <authorList>
            <person name="Whitman W."/>
        </authorList>
    </citation>
    <scope>NUCLEOTIDE SEQUENCE [LARGE SCALE GENOMIC DNA]</scope>
    <source>
        <strain evidence="2 3">CGMCC 1.12700</strain>
    </source>
</reference>
<dbReference type="AlphaFoldDB" id="A0A2P8DAG1"/>
<comment type="caution">
    <text evidence="2">The sequence shown here is derived from an EMBL/GenBank/DDBJ whole genome shotgun (WGS) entry which is preliminary data.</text>
</comment>
<dbReference type="EMBL" id="PYGD01000001">
    <property type="protein sequence ID" value="PSK94210.1"/>
    <property type="molecule type" value="Genomic_DNA"/>
</dbReference>
<dbReference type="Proteomes" id="UP000240572">
    <property type="component" value="Unassembled WGS sequence"/>
</dbReference>
<dbReference type="InterPro" id="IPR025348">
    <property type="entry name" value="DUF4252"/>
</dbReference>
<evidence type="ECO:0000313" key="2">
    <source>
        <dbReference type="EMBL" id="PSK94210.1"/>
    </source>
</evidence>